<organism evidence="2 3">
    <name type="scientific">Allacma fusca</name>
    <dbReference type="NCBI Taxonomy" id="39272"/>
    <lineage>
        <taxon>Eukaryota</taxon>
        <taxon>Metazoa</taxon>
        <taxon>Ecdysozoa</taxon>
        <taxon>Arthropoda</taxon>
        <taxon>Hexapoda</taxon>
        <taxon>Collembola</taxon>
        <taxon>Symphypleona</taxon>
        <taxon>Sminthuridae</taxon>
        <taxon>Allacma</taxon>
    </lineage>
</organism>
<gene>
    <name evidence="2" type="ORF">AFUS01_LOCUS2086</name>
</gene>
<protein>
    <submittedName>
        <fullName evidence="2">Uncharacterized protein</fullName>
    </submittedName>
</protein>
<dbReference type="Proteomes" id="UP000708208">
    <property type="component" value="Unassembled WGS sequence"/>
</dbReference>
<feature type="region of interest" description="Disordered" evidence="1">
    <location>
        <begin position="103"/>
        <end position="161"/>
    </location>
</feature>
<comment type="caution">
    <text evidence="2">The sequence shown here is derived from an EMBL/GenBank/DDBJ whole genome shotgun (WGS) entry which is preliminary data.</text>
</comment>
<keyword evidence="3" id="KW-1185">Reference proteome</keyword>
<feature type="compositionally biased region" description="Basic and acidic residues" evidence="1">
    <location>
        <begin position="129"/>
        <end position="155"/>
    </location>
</feature>
<dbReference type="EMBL" id="CAJVCH010011802">
    <property type="protein sequence ID" value="CAG7671752.1"/>
    <property type="molecule type" value="Genomic_DNA"/>
</dbReference>
<evidence type="ECO:0000313" key="3">
    <source>
        <dbReference type="Proteomes" id="UP000708208"/>
    </source>
</evidence>
<evidence type="ECO:0000313" key="2">
    <source>
        <dbReference type="EMBL" id="CAG7671752.1"/>
    </source>
</evidence>
<name>A0A8J2JMD2_9HEXA</name>
<feature type="non-terminal residue" evidence="2">
    <location>
        <position position="1"/>
    </location>
</feature>
<evidence type="ECO:0000256" key="1">
    <source>
        <dbReference type="SAM" id="MobiDB-lite"/>
    </source>
</evidence>
<proteinExistence type="predicted"/>
<sequence length="449" mass="49276">ELRLVAGLTIFLDADFPQDRFHGKNIVMSALNIEVTRKVTINTSGHSVSPGFKCLKAPNGFNSGRNGTDGEDGAAGESAGHVFLLTSKWELSQNLTIIANGGNGGFGQDGGDGSDGGPGRDGVDGNADENWKKQKDWSKYIDRGTKGERGDKGGDGGRAGLGGGGGDEGIVFTFANFCGDIIASAGSQGDDVKPGAGGRGGQWGHDGVDHGCAWHNYSFMYGEWRYARGELGVKKQNVWYGGNGWELITLRSEHEVKSCRVDNGINGITGKHSSIRASQRNTTVTQNKISKNEILAMSKDVRTRFNRREITTLTRENDALKSDQALKDELTIQRNIKLDEMRSNGEIATRLEQYQKRIIDAEDLQAKSKSEMSETKRRQEVVSHNLKKVESEQEHLSSTIDTTQGFVNQLRKICLQARLKFQNQPKQQILFQKIFSSIFVAHPIWNALK</sequence>
<feature type="compositionally biased region" description="Gly residues" evidence="1">
    <location>
        <begin position="103"/>
        <end position="120"/>
    </location>
</feature>
<reference evidence="2" key="1">
    <citation type="submission" date="2021-06" db="EMBL/GenBank/DDBJ databases">
        <authorList>
            <person name="Hodson N. C."/>
            <person name="Mongue J. A."/>
            <person name="Jaron S. K."/>
        </authorList>
    </citation>
    <scope>NUCLEOTIDE SEQUENCE</scope>
</reference>
<accession>A0A8J2JMD2</accession>
<dbReference type="AlphaFoldDB" id="A0A8J2JMD2"/>